<protein>
    <submittedName>
        <fullName evidence="1">Uncharacterized protein</fullName>
    </submittedName>
</protein>
<comment type="caution">
    <text evidence="1">The sequence shown here is derived from an EMBL/GenBank/DDBJ whole genome shotgun (WGS) entry which is preliminary data.</text>
</comment>
<reference evidence="1" key="1">
    <citation type="journal article" date="2015" name="Nature">
        <title>Complex archaea that bridge the gap between prokaryotes and eukaryotes.</title>
        <authorList>
            <person name="Spang A."/>
            <person name="Saw J.H."/>
            <person name="Jorgensen S.L."/>
            <person name="Zaremba-Niedzwiedzka K."/>
            <person name="Martijn J."/>
            <person name="Lind A.E."/>
            <person name="van Eijk R."/>
            <person name="Schleper C."/>
            <person name="Guy L."/>
            <person name="Ettema T.J."/>
        </authorList>
    </citation>
    <scope>NUCLEOTIDE SEQUENCE</scope>
</reference>
<dbReference type="AlphaFoldDB" id="A0A0F8Z0C3"/>
<feature type="non-terminal residue" evidence="1">
    <location>
        <position position="126"/>
    </location>
</feature>
<sequence>MDGRVASALGAFGFLRGDLMFSTLFERGLYHLARFTTTILNKVLIPGATIGGSFPEGLAWDDTNTIILTSNTFLYLLAGRFTTTVLTSKDLSTAGFGSGSDTEDISWTGSNTWVCGFDVSNRIISY</sequence>
<gene>
    <name evidence="1" type="ORF">LCGC14_3030390</name>
</gene>
<proteinExistence type="predicted"/>
<organism evidence="1">
    <name type="scientific">marine sediment metagenome</name>
    <dbReference type="NCBI Taxonomy" id="412755"/>
    <lineage>
        <taxon>unclassified sequences</taxon>
        <taxon>metagenomes</taxon>
        <taxon>ecological metagenomes</taxon>
    </lineage>
</organism>
<name>A0A0F8Z0C3_9ZZZZ</name>
<accession>A0A0F8Z0C3</accession>
<evidence type="ECO:0000313" key="1">
    <source>
        <dbReference type="EMBL" id="KKK59834.1"/>
    </source>
</evidence>
<dbReference type="EMBL" id="LAZR01063266">
    <property type="protein sequence ID" value="KKK59834.1"/>
    <property type="molecule type" value="Genomic_DNA"/>
</dbReference>